<evidence type="ECO:0000313" key="3">
    <source>
        <dbReference type="EnsemblPlants" id="cds.evm.model.01.1583"/>
    </source>
</evidence>
<organism evidence="3 4">
    <name type="scientific">Cannabis sativa</name>
    <name type="common">Hemp</name>
    <name type="synonym">Marijuana</name>
    <dbReference type="NCBI Taxonomy" id="3483"/>
    <lineage>
        <taxon>Eukaryota</taxon>
        <taxon>Viridiplantae</taxon>
        <taxon>Streptophyta</taxon>
        <taxon>Embryophyta</taxon>
        <taxon>Tracheophyta</taxon>
        <taxon>Spermatophyta</taxon>
        <taxon>Magnoliopsida</taxon>
        <taxon>eudicotyledons</taxon>
        <taxon>Gunneridae</taxon>
        <taxon>Pentapetalae</taxon>
        <taxon>rosids</taxon>
        <taxon>fabids</taxon>
        <taxon>Rosales</taxon>
        <taxon>Cannabaceae</taxon>
        <taxon>Cannabis</taxon>
    </lineage>
</organism>
<keyword evidence="4" id="KW-1185">Reference proteome</keyword>
<accession>A0A803NHQ2</accession>
<proteinExistence type="predicted"/>
<dbReference type="PANTHER" id="PTHR10775">
    <property type="entry name" value="OS08G0208400 PROTEIN"/>
    <property type="match status" value="1"/>
</dbReference>
<name>A0A803NHQ2_CANSA</name>
<dbReference type="Pfam" id="PF02992">
    <property type="entry name" value="Transposase_21"/>
    <property type="match status" value="2"/>
</dbReference>
<protein>
    <recommendedName>
        <fullName evidence="5">Transposase-associated domain-containing protein</fullName>
    </recommendedName>
</protein>
<dbReference type="PANTHER" id="PTHR10775:SF185">
    <property type="entry name" value="OS08G0208400 PROTEIN"/>
    <property type="match status" value="1"/>
</dbReference>
<dbReference type="Gramene" id="evm.model.01.1583">
    <property type="protein sequence ID" value="cds.evm.model.01.1583"/>
    <property type="gene ID" value="evm.TU.01.1583"/>
</dbReference>
<sequence>MRRHHSKRPKEDGVFRHPADAEEWKQFDRRHPSFALEPINVRLGLATDGFHLFGNMSNSYRRTVPGNNMDIFMRPLIDEWKELWESGVQAQDAYNGTVFTMRVANLWTINDFPAYALMSGWSTKGYKACPTCNKHTPSIGLHNKIGYVGHRKFLEMDDPRQRSKKYAGKIEKRPPSSELSGEHRNELQLRSDQNLDTVKENKFPSWFKSRINQLQANNPGKVFDELNAITNSSNPTYYCYPRCIVNSVKFLVEDRDDNCTPKTVVFWCLEKVIFKNEDDDETTTIQERNSSGIQLVVQLSQLDDVEYVRDDVNPIEVTSRDHEQPHYMPVMTQVLGEWTRHLRGMGQLSRLMTGAKRATPRAGPLGQPTATLEEYEALRRRVEEQEARNEWQQQMMQTQNQIMRVFQQQMMQLASFVLGFNMPPMPLILPISPFRPPGTGSFLQNALLGDDNDNDDAVDL</sequence>
<evidence type="ECO:0008006" key="5">
    <source>
        <dbReference type="Google" id="ProtNLM"/>
    </source>
</evidence>
<feature type="region of interest" description="Disordered" evidence="2">
    <location>
        <begin position="161"/>
        <end position="186"/>
    </location>
</feature>
<reference evidence="3" key="1">
    <citation type="submission" date="2018-11" db="EMBL/GenBank/DDBJ databases">
        <authorList>
            <person name="Grassa J C."/>
        </authorList>
    </citation>
    <scope>NUCLEOTIDE SEQUENCE [LARGE SCALE GENOMIC DNA]</scope>
</reference>
<feature type="coiled-coil region" evidence="1">
    <location>
        <begin position="375"/>
        <end position="408"/>
    </location>
</feature>
<evidence type="ECO:0000313" key="4">
    <source>
        <dbReference type="Proteomes" id="UP000596661"/>
    </source>
</evidence>
<dbReference type="AlphaFoldDB" id="A0A803NHQ2"/>
<reference evidence="3" key="2">
    <citation type="submission" date="2021-03" db="UniProtKB">
        <authorList>
            <consortium name="EnsemblPlants"/>
        </authorList>
    </citation>
    <scope>IDENTIFICATION</scope>
</reference>
<evidence type="ECO:0000256" key="1">
    <source>
        <dbReference type="SAM" id="Coils"/>
    </source>
</evidence>
<evidence type="ECO:0000256" key="2">
    <source>
        <dbReference type="SAM" id="MobiDB-lite"/>
    </source>
</evidence>
<dbReference type="InterPro" id="IPR004242">
    <property type="entry name" value="Transposase_21"/>
</dbReference>
<feature type="compositionally biased region" description="Basic and acidic residues" evidence="2">
    <location>
        <begin position="168"/>
        <end position="186"/>
    </location>
</feature>
<keyword evidence="1" id="KW-0175">Coiled coil</keyword>
<dbReference type="EMBL" id="UZAU01000041">
    <property type="status" value="NOT_ANNOTATED_CDS"/>
    <property type="molecule type" value="Genomic_DNA"/>
</dbReference>
<dbReference type="EnsemblPlants" id="evm.model.01.1583">
    <property type="protein sequence ID" value="cds.evm.model.01.1583"/>
    <property type="gene ID" value="evm.TU.01.1583"/>
</dbReference>
<dbReference type="Proteomes" id="UP000596661">
    <property type="component" value="Chromosome 1"/>
</dbReference>